<keyword evidence="1" id="KW-0812">Transmembrane</keyword>
<dbReference type="EMBL" id="DS268409">
    <property type="protein sequence ID" value="EFO95311.1"/>
    <property type="molecule type" value="Genomic_DNA"/>
</dbReference>
<dbReference type="GO" id="GO:0016020">
    <property type="term" value="C:membrane"/>
    <property type="evidence" value="ECO:0007669"/>
    <property type="project" value="TreeGrafter"/>
</dbReference>
<dbReference type="HOGENOM" id="CLU_005679_12_1_1"/>
<keyword evidence="1" id="KW-1133">Transmembrane helix</keyword>
<feature type="transmembrane region" description="Helical" evidence="1">
    <location>
        <begin position="139"/>
        <end position="159"/>
    </location>
</feature>
<evidence type="ECO:0008006" key="6">
    <source>
        <dbReference type="Google" id="ProtNLM"/>
    </source>
</evidence>
<evidence type="ECO:0000259" key="3">
    <source>
        <dbReference type="Pfam" id="PF19040"/>
    </source>
</evidence>
<dbReference type="InParanoid" id="E3LIY7"/>
<dbReference type="AlphaFoldDB" id="E3LIY7"/>
<dbReference type="GO" id="GO:0000271">
    <property type="term" value="P:polysaccharide biosynthetic process"/>
    <property type="evidence" value="ECO:0007669"/>
    <property type="project" value="TreeGrafter"/>
</dbReference>
<feature type="transmembrane region" description="Helical" evidence="1">
    <location>
        <begin position="347"/>
        <end position="364"/>
    </location>
</feature>
<accession>E3LIY7</accession>
<feature type="domain" description="SGNH" evidence="3">
    <location>
        <begin position="468"/>
        <end position="700"/>
    </location>
</feature>
<gene>
    <name evidence="4" type="ORF">CRE_09040</name>
</gene>
<name>E3LIY7_CAERE</name>
<feature type="transmembrane region" description="Helical" evidence="1">
    <location>
        <begin position="317"/>
        <end position="335"/>
    </location>
</feature>
<evidence type="ECO:0000313" key="4">
    <source>
        <dbReference type="EMBL" id="EFO95311.1"/>
    </source>
</evidence>
<evidence type="ECO:0000256" key="1">
    <source>
        <dbReference type="SAM" id="Phobius"/>
    </source>
</evidence>
<feature type="transmembrane region" description="Helical" evidence="1">
    <location>
        <begin position="166"/>
        <end position="184"/>
    </location>
</feature>
<feature type="transmembrane region" description="Helical" evidence="1">
    <location>
        <begin position="287"/>
        <end position="305"/>
    </location>
</feature>
<dbReference type="Pfam" id="PF01757">
    <property type="entry name" value="Acyl_transf_3"/>
    <property type="match status" value="1"/>
</dbReference>
<feature type="transmembrane region" description="Helical" evidence="1">
    <location>
        <begin position="252"/>
        <end position="275"/>
    </location>
</feature>
<keyword evidence="1" id="KW-0472">Membrane</keyword>
<dbReference type="Pfam" id="PF19040">
    <property type="entry name" value="SGNH"/>
    <property type="match status" value="1"/>
</dbReference>
<evidence type="ECO:0000259" key="2">
    <source>
        <dbReference type="Pfam" id="PF01757"/>
    </source>
</evidence>
<dbReference type="InterPro" id="IPR043968">
    <property type="entry name" value="SGNH"/>
</dbReference>
<feature type="domain" description="Acyltransferase 3" evidence="2">
    <location>
        <begin position="9"/>
        <end position="363"/>
    </location>
</feature>
<dbReference type="GO" id="GO:0016747">
    <property type="term" value="F:acyltransferase activity, transferring groups other than amino-acyl groups"/>
    <property type="evidence" value="ECO:0007669"/>
    <property type="project" value="InterPro"/>
</dbReference>
<dbReference type="Proteomes" id="UP000008281">
    <property type="component" value="Unassembled WGS sequence"/>
</dbReference>
<feature type="transmembrane region" description="Helical" evidence="1">
    <location>
        <begin position="12"/>
        <end position="27"/>
    </location>
</feature>
<protein>
    <recommendedName>
        <fullName evidence="6">Acyltransferase 3 domain-containing protein</fullName>
    </recommendedName>
</protein>
<reference evidence="4" key="1">
    <citation type="submission" date="2007-07" db="EMBL/GenBank/DDBJ databases">
        <title>PCAP assembly of the Caenorhabditis remanei genome.</title>
        <authorList>
            <consortium name="The Caenorhabditis remanei Sequencing Consortium"/>
            <person name="Wilson R.K."/>
        </authorList>
    </citation>
    <scope>NUCLEOTIDE SEQUENCE [LARGE SCALE GENOMIC DNA]</scope>
    <source>
        <strain evidence="4">PB4641</strain>
    </source>
</reference>
<dbReference type="InterPro" id="IPR050879">
    <property type="entry name" value="Acyltransferase_3"/>
</dbReference>
<proteinExistence type="predicted"/>
<dbReference type="PANTHER" id="PTHR23028">
    <property type="entry name" value="ACETYLTRANSFERASE"/>
    <property type="match status" value="1"/>
</dbReference>
<organism evidence="5">
    <name type="scientific">Caenorhabditis remanei</name>
    <name type="common">Caenorhabditis vulgaris</name>
    <dbReference type="NCBI Taxonomy" id="31234"/>
    <lineage>
        <taxon>Eukaryota</taxon>
        <taxon>Metazoa</taxon>
        <taxon>Ecdysozoa</taxon>
        <taxon>Nematoda</taxon>
        <taxon>Chromadorea</taxon>
        <taxon>Rhabditida</taxon>
        <taxon>Rhabditina</taxon>
        <taxon>Rhabditomorpha</taxon>
        <taxon>Rhabditoidea</taxon>
        <taxon>Rhabditidae</taxon>
        <taxon>Peloderinae</taxon>
        <taxon>Caenorhabditis</taxon>
    </lineage>
</organism>
<sequence>MTKSIRQDVQVIRGLAIIAVLTFHFYPNNFPNGFLGVDQFFVISGYLMCMLLKKVESNSWYSILTHFYYRRLKRILPLYFLIILLVLISIHVVLPLSKLDTNIRSAEKSLTFTSNKQESVLAKNYFEKLSQATDLFTHTWSLCVEVQFYLMVPFLFIIARHFSDNCQMAVFIILGVSSFVFHAFTSRADLSFNHVFARIWQFTFGMIACLKILKDNGDSGHGQDKVIFLDTSKSSKKLNWDNNLFNTYSNSILIVTISITFYSTPINPLIARYGFNIEISYSGIDPNFSFFRVIVTILTTVFIYASSNNVPVFNNLLIYTGNISFALYLVHWPLYAYWKIIGNDSHIGLFFTLIISIFIAIAVHETFEKWSLKLDWKRIILLIAFLGSFNFLALEKEEIEILIRLQNSQKSTLFEVYNAVLNKTFTNYDQVEIQNRLWQKNDFVQLAIPNIGVWVGRNHRPGLSGNGTMKFMILGSSTMANLAPLIQDECGAKAKEISQVTFPSCEPVFPTQSWHCTKQFGEYIEAVRDEKPDYLIMGGRFMSMGDPLAENITNIDFDPLLAVARDQLQEYLKHVSKKIILLHAFPRPVIEEVEKLAQHFREKMTPEEIDASLNLFVFYQLFRFQKLIVDSFENGYNIAKQRYDILLKECGAKCDYIDYTKIFHNPKTNTVRYFNDIGLSYFTSGLHLTPIALEIARPDIKELCNKL</sequence>
<feature type="transmembrane region" description="Helical" evidence="1">
    <location>
        <begin position="33"/>
        <end position="55"/>
    </location>
</feature>
<dbReference type="InterPro" id="IPR002656">
    <property type="entry name" value="Acyl_transf_3_dom"/>
</dbReference>
<dbReference type="STRING" id="31234.E3LIY7"/>
<evidence type="ECO:0000313" key="5">
    <source>
        <dbReference type="Proteomes" id="UP000008281"/>
    </source>
</evidence>
<dbReference type="OMA" id="PLIQDEC"/>
<dbReference type="OrthoDB" id="10470763at2759"/>
<dbReference type="eggNOG" id="ENOG502RT80">
    <property type="taxonomic scope" value="Eukaryota"/>
</dbReference>
<keyword evidence="5" id="KW-1185">Reference proteome</keyword>
<dbReference type="PANTHER" id="PTHR23028:SF127">
    <property type="entry name" value="ACYL_TRANSF_3 DOMAIN-CONTAINING PROTEIN-RELATED"/>
    <property type="match status" value="1"/>
</dbReference>
<feature type="transmembrane region" description="Helical" evidence="1">
    <location>
        <begin position="76"/>
        <end position="94"/>
    </location>
</feature>